<comment type="cofactor">
    <cofactor evidence="9">
        <name>Mg(2+)</name>
        <dbReference type="ChEBI" id="CHEBI:18420"/>
    </cofactor>
</comment>
<keyword evidence="7 9" id="KW-0460">Magnesium</keyword>
<dbReference type="GO" id="GO:0004141">
    <property type="term" value="F:dethiobiotin synthase activity"/>
    <property type="evidence" value="ECO:0007669"/>
    <property type="project" value="UniProtKB-UniRule"/>
</dbReference>
<dbReference type="NCBIfam" id="TIGR00347">
    <property type="entry name" value="bioD"/>
    <property type="match status" value="1"/>
</dbReference>
<evidence type="ECO:0000256" key="9">
    <source>
        <dbReference type="HAMAP-Rule" id="MF_00336"/>
    </source>
</evidence>
<dbReference type="InterPro" id="IPR004472">
    <property type="entry name" value="DTB_synth_BioD"/>
</dbReference>
<comment type="caution">
    <text evidence="10">The sequence shown here is derived from an EMBL/GenBank/DDBJ whole genome shotgun (WGS) entry which is preliminary data.</text>
</comment>
<evidence type="ECO:0000256" key="5">
    <source>
        <dbReference type="ARBA" id="ARBA00022756"/>
    </source>
</evidence>
<evidence type="ECO:0000256" key="3">
    <source>
        <dbReference type="ARBA" id="ARBA00022723"/>
    </source>
</evidence>
<evidence type="ECO:0000313" key="10">
    <source>
        <dbReference type="EMBL" id="TGX55721.1"/>
    </source>
</evidence>
<evidence type="ECO:0000256" key="4">
    <source>
        <dbReference type="ARBA" id="ARBA00022741"/>
    </source>
</evidence>
<feature type="binding site" evidence="9">
    <location>
        <position position="100"/>
    </location>
    <ligand>
        <name>Mg(2+)</name>
        <dbReference type="ChEBI" id="CHEBI:18420"/>
    </ligand>
</feature>
<dbReference type="GO" id="GO:0005524">
    <property type="term" value="F:ATP binding"/>
    <property type="evidence" value="ECO:0007669"/>
    <property type="project" value="UniProtKB-UniRule"/>
</dbReference>
<proteinExistence type="inferred from homology"/>
<comment type="pathway">
    <text evidence="9">Cofactor biosynthesis; biotin biosynthesis; biotin from 7,8-diaminononanoate: step 1/2.</text>
</comment>
<evidence type="ECO:0000313" key="11">
    <source>
        <dbReference type="Proteomes" id="UP000306147"/>
    </source>
</evidence>
<comment type="catalytic activity">
    <reaction evidence="9">
        <text>(7R,8S)-7,8-diammoniononanoate + CO2 + ATP = (4R,5S)-dethiobiotin + ADP + phosphate + 3 H(+)</text>
        <dbReference type="Rhea" id="RHEA:15805"/>
        <dbReference type="ChEBI" id="CHEBI:15378"/>
        <dbReference type="ChEBI" id="CHEBI:16526"/>
        <dbReference type="ChEBI" id="CHEBI:30616"/>
        <dbReference type="ChEBI" id="CHEBI:43474"/>
        <dbReference type="ChEBI" id="CHEBI:149469"/>
        <dbReference type="ChEBI" id="CHEBI:149473"/>
        <dbReference type="ChEBI" id="CHEBI:456216"/>
        <dbReference type="EC" id="6.3.3.3"/>
    </reaction>
</comment>
<keyword evidence="11" id="KW-1185">Reference proteome</keyword>
<comment type="similarity">
    <text evidence="9">Belongs to the dethiobiotin synthetase family.</text>
</comment>
<comment type="subunit">
    <text evidence="9">Homodimer.</text>
</comment>
<feature type="active site" evidence="9">
    <location>
        <position position="33"/>
    </location>
</feature>
<dbReference type="SUPFAM" id="SSF52540">
    <property type="entry name" value="P-loop containing nucleoside triphosphate hydrolases"/>
    <property type="match status" value="1"/>
</dbReference>
<feature type="binding site" evidence="9">
    <location>
        <begin position="100"/>
        <end position="103"/>
    </location>
    <ligand>
        <name>ATP</name>
        <dbReference type="ChEBI" id="CHEBI:30616"/>
    </ligand>
</feature>
<sequence length="209" mass="21619">MSRAIVVTGTDTGVGKTVFAAALAGALAGAYWKPIQAGLDDGGDSATVAALSGLAADCILPEAYRLRTPCSPHRAAELDGLTIEPSRLAPPPCDRPLVIEGAGGALVPVTRDLLYADLFARWQSPVVLVARTALGTINHSLLSIEALRARGIPILGIAFVGDANEDSEATIAAIGGVRRLGRLPRLDPLDRDTLAGAFRANFQVADFAA</sequence>
<comment type="caution">
    <text evidence="9">Lacks conserved residue(s) required for the propagation of feature annotation.</text>
</comment>
<evidence type="ECO:0000256" key="2">
    <source>
        <dbReference type="ARBA" id="ARBA00022598"/>
    </source>
</evidence>
<feature type="binding site" evidence="9">
    <location>
        <position position="44"/>
    </location>
    <ligand>
        <name>Mg(2+)</name>
        <dbReference type="ChEBI" id="CHEBI:18420"/>
    </ligand>
</feature>
<dbReference type="OrthoDB" id="9802097at2"/>
<dbReference type="PANTHER" id="PTHR43210:SF2">
    <property type="entry name" value="ATP-DEPENDENT DETHIOBIOTIN SYNTHETASE BIOD 2"/>
    <property type="match status" value="1"/>
</dbReference>
<reference evidence="10 11" key="1">
    <citation type="submission" date="2019-04" db="EMBL/GenBank/DDBJ databases">
        <title>Sphingomonas psychrotolerans sp. nov., isolated from soil in the Tianshan Mountains, Xinjiang, China.</title>
        <authorList>
            <person name="Luo Y."/>
            <person name="Sheng H."/>
        </authorList>
    </citation>
    <scope>NUCLEOTIDE SEQUENCE [LARGE SCALE GENOMIC DNA]</scope>
    <source>
        <strain evidence="10 11">ZFGT-11</strain>
    </source>
</reference>
<dbReference type="AlphaFoldDB" id="A0A4S1XHS5"/>
<dbReference type="EMBL" id="SRXT01000001">
    <property type="protein sequence ID" value="TGX55721.1"/>
    <property type="molecule type" value="Genomic_DNA"/>
</dbReference>
<comment type="catalytic activity">
    <reaction evidence="8">
        <text>(7R,8S)-8-amino-7-(carboxyamino)nonanoate + ATP = (4R,5S)-dethiobiotin + ADP + phosphate + H(+)</text>
        <dbReference type="Rhea" id="RHEA:63684"/>
        <dbReference type="ChEBI" id="CHEBI:15378"/>
        <dbReference type="ChEBI" id="CHEBI:30616"/>
        <dbReference type="ChEBI" id="CHEBI:43474"/>
        <dbReference type="ChEBI" id="CHEBI:149470"/>
        <dbReference type="ChEBI" id="CHEBI:149473"/>
        <dbReference type="ChEBI" id="CHEBI:456216"/>
    </reaction>
</comment>
<keyword evidence="2 9" id="KW-0436">Ligase</keyword>
<organism evidence="10 11">
    <name type="scientific">Sphingomonas gei</name>
    <dbReference type="NCBI Taxonomy" id="1395960"/>
    <lineage>
        <taxon>Bacteria</taxon>
        <taxon>Pseudomonadati</taxon>
        <taxon>Pseudomonadota</taxon>
        <taxon>Alphaproteobacteria</taxon>
        <taxon>Sphingomonadales</taxon>
        <taxon>Sphingomonadaceae</taxon>
        <taxon>Sphingomonas</taxon>
    </lineage>
</organism>
<name>A0A4S1XHS5_9SPHN</name>
<dbReference type="UniPathway" id="UPA00078">
    <property type="reaction ID" value="UER00161"/>
</dbReference>
<keyword evidence="6 9" id="KW-0067">ATP-binding</keyword>
<feature type="binding site" evidence="9">
    <location>
        <begin position="184"/>
        <end position="186"/>
    </location>
    <ligand>
        <name>ATP</name>
        <dbReference type="ChEBI" id="CHEBI:30616"/>
    </ligand>
</feature>
<evidence type="ECO:0000256" key="1">
    <source>
        <dbReference type="ARBA" id="ARBA00022490"/>
    </source>
</evidence>
<evidence type="ECO:0000256" key="6">
    <source>
        <dbReference type="ARBA" id="ARBA00022840"/>
    </source>
</evidence>
<keyword evidence="3 9" id="KW-0479">Metal-binding</keyword>
<accession>A0A4S1XHS5</accession>
<dbReference type="PIRSF" id="PIRSF006755">
    <property type="entry name" value="DTB_synth"/>
    <property type="match status" value="1"/>
</dbReference>
<dbReference type="PANTHER" id="PTHR43210">
    <property type="entry name" value="DETHIOBIOTIN SYNTHETASE"/>
    <property type="match status" value="1"/>
</dbReference>
<gene>
    <name evidence="9 10" type="primary">bioD</name>
    <name evidence="10" type="ORF">E5A73_00890</name>
</gene>
<feature type="binding site" evidence="9">
    <location>
        <position position="17"/>
    </location>
    <ligand>
        <name>Mg(2+)</name>
        <dbReference type="ChEBI" id="CHEBI:18420"/>
    </ligand>
</feature>
<comment type="subcellular location">
    <subcellularLocation>
        <location evidence="9">Cytoplasm</location>
    </subcellularLocation>
</comment>
<dbReference type="InterPro" id="IPR027417">
    <property type="entry name" value="P-loop_NTPase"/>
</dbReference>
<dbReference type="GO" id="GO:0005829">
    <property type="term" value="C:cytosol"/>
    <property type="evidence" value="ECO:0007669"/>
    <property type="project" value="TreeGrafter"/>
</dbReference>
<dbReference type="CDD" id="cd03109">
    <property type="entry name" value="DTBS"/>
    <property type="match status" value="1"/>
</dbReference>
<dbReference type="RefSeq" id="WP_135961921.1">
    <property type="nucleotide sequence ID" value="NZ_SRXT01000001.1"/>
</dbReference>
<dbReference type="HAMAP" id="MF_00336">
    <property type="entry name" value="BioD"/>
    <property type="match status" value="1"/>
</dbReference>
<dbReference type="Gene3D" id="3.40.50.300">
    <property type="entry name" value="P-loop containing nucleotide triphosphate hydrolases"/>
    <property type="match status" value="1"/>
</dbReference>
<dbReference type="Proteomes" id="UP000306147">
    <property type="component" value="Unassembled WGS sequence"/>
</dbReference>
<keyword evidence="5 9" id="KW-0093">Biotin biosynthesis</keyword>
<feature type="binding site" evidence="9">
    <location>
        <begin position="13"/>
        <end position="18"/>
    </location>
    <ligand>
        <name>ATP</name>
        <dbReference type="ChEBI" id="CHEBI:30616"/>
    </ligand>
</feature>
<evidence type="ECO:0000256" key="7">
    <source>
        <dbReference type="ARBA" id="ARBA00022842"/>
    </source>
</evidence>
<dbReference type="Pfam" id="PF13500">
    <property type="entry name" value="AAA_26"/>
    <property type="match status" value="1"/>
</dbReference>
<dbReference type="EC" id="6.3.3.3" evidence="9"/>
<keyword evidence="1 9" id="KW-0963">Cytoplasm</keyword>
<keyword evidence="4 9" id="KW-0547">Nucleotide-binding</keyword>
<evidence type="ECO:0000256" key="8">
    <source>
        <dbReference type="ARBA" id="ARBA00047386"/>
    </source>
</evidence>
<dbReference type="GO" id="GO:0009102">
    <property type="term" value="P:biotin biosynthetic process"/>
    <property type="evidence" value="ECO:0007669"/>
    <property type="project" value="UniProtKB-UniRule"/>
</dbReference>
<comment type="function">
    <text evidence="9">Catalyzes a mechanistically unusual reaction, the ATP-dependent insertion of CO2 between the N7 and N8 nitrogen atoms of 7,8-diaminopelargonic acid (DAPA, also called 7,8-diammoniononanoate) to form a ureido ring.</text>
</comment>
<feature type="binding site" evidence="9">
    <location>
        <position position="44"/>
    </location>
    <ligand>
        <name>ATP</name>
        <dbReference type="ChEBI" id="CHEBI:30616"/>
    </ligand>
</feature>
<protein>
    <recommendedName>
        <fullName evidence="9">ATP-dependent dethiobiotin synthetase BioD</fullName>
        <ecNumber evidence="9">6.3.3.3</ecNumber>
    </recommendedName>
    <alternativeName>
        <fullName evidence="9">DTB synthetase</fullName>
        <shortName evidence="9">DTBS</shortName>
    </alternativeName>
    <alternativeName>
        <fullName evidence="9">Dethiobiotin synthase</fullName>
    </alternativeName>
</protein>
<dbReference type="GO" id="GO:0000287">
    <property type="term" value="F:magnesium ion binding"/>
    <property type="evidence" value="ECO:0007669"/>
    <property type="project" value="UniProtKB-UniRule"/>
</dbReference>